<gene>
    <name evidence="1" type="ORF">EYZ11_000579</name>
</gene>
<comment type="caution">
    <text evidence="1">The sequence shown here is derived from an EMBL/GenBank/DDBJ whole genome shotgun (WGS) entry which is preliminary data.</text>
</comment>
<organism evidence="1 2">
    <name type="scientific">Aspergillus tanneri</name>
    <dbReference type="NCBI Taxonomy" id="1220188"/>
    <lineage>
        <taxon>Eukaryota</taxon>
        <taxon>Fungi</taxon>
        <taxon>Dikarya</taxon>
        <taxon>Ascomycota</taxon>
        <taxon>Pezizomycotina</taxon>
        <taxon>Eurotiomycetes</taxon>
        <taxon>Eurotiomycetidae</taxon>
        <taxon>Eurotiales</taxon>
        <taxon>Aspergillaceae</taxon>
        <taxon>Aspergillus</taxon>
        <taxon>Aspergillus subgen. Circumdati</taxon>
    </lineage>
</organism>
<accession>A0A4V3UQR1</accession>
<name>A0A4V3UQR1_9EURO</name>
<proteinExistence type="predicted"/>
<evidence type="ECO:0000313" key="2">
    <source>
        <dbReference type="Proteomes" id="UP000308092"/>
    </source>
</evidence>
<dbReference type="EMBL" id="SOSA01000008">
    <property type="protein sequence ID" value="THD00001.1"/>
    <property type="molecule type" value="Genomic_DNA"/>
</dbReference>
<keyword evidence="2" id="KW-1185">Reference proteome</keyword>
<reference evidence="1 2" key="1">
    <citation type="submission" date="2019-03" db="EMBL/GenBank/DDBJ databases">
        <title>The genome sequence of a newly discovered highly antifungal drug resistant Aspergillus species, Aspergillus tanneri NIH 1004.</title>
        <authorList>
            <person name="Mounaud S."/>
            <person name="Singh I."/>
            <person name="Joardar V."/>
            <person name="Pakala S."/>
            <person name="Pakala S."/>
            <person name="Venepally P."/>
            <person name="Hoover J."/>
            <person name="Nierman W."/>
            <person name="Chung J."/>
            <person name="Losada L."/>
        </authorList>
    </citation>
    <scope>NUCLEOTIDE SEQUENCE [LARGE SCALE GENOMIC DNA]</scope>
    <source>
        <strain evidence="1 2">NIH1004</strain>
    </source>
</reference>
<protein>
    <submittedName>
        <fullName evidence="1">Uncharacterized protein</fullName>
    </submittedName>
</protein>
<dbReference type="AlphaFoldDB" id="A0A4V3UQR1"/>
<sequence length="51" mass="5810">MQSTSDRNSVPTRLFGLKILVAEGHIHVHNTDIVLRFFSSSNVNWLFEAHS</sequence>
<dbReference type="Proteomes" id="UP000308092">
    <property type="component" value="Unassembled WGS sequence"/>
</dbReference>
<dbReference type="VEuPathDB" id="FungiDB:EYZ11_000579"/>
<evidence type="ECO:0000313" key="1">
    <source>
        <dbReference type="EMBL" id="THD00001.1"/>
    </source>
</evidence>